<evidence type="ECO:0000256" key="4">
    <source>
        <dbReference type="ARBA" id="ARBA00022692"/>
    </source>
</evidence>
<keyword evidence="6 7" id="KW-0472">Membrane</keyword>
<feature type="transmembrane region" description="Helical" evidence="7">
    <location>
        <begin position="35"/>
        <end position="61"/>
    </location>
</feature>
<evidence type="ECO:0000256" key="3">
    <source>
        <dbReference type="ARBA" id="ARBA00022475"/>
    </source>
</evidence>
<comment type="similarity">
    <text evidence="7">Belongs to the binding-protein-dependent transport system permease family.</text>
</comment>
<evidence type="ECO:0000259" key="8">
    <source>
        <dbReference type="PROSITE" id="PS50928"/>
    </source>
</evidence>
<proteinExistence type="inferred from homology"/>
<evidence type="ECO:0000313" key="10">
    <source>
        <dbReference type="Proteomes" id="UP001183420"/>
    </source>
</evidence>
<keyword evidence="3" id="KW-1003">Cell membrane</keyword>
<dbReference type="CDD" id="cd06261">
    <property type="entry name" value="TM_PBP2"/>
    <property type="match status" value="1"/>
</dbReference>
<dbReference type="Pfam" id="PF00528">
    <property type="entry name" value="BPD_transp_1"/>
    <property type="match status" value="1"/>
</dbReference>
<feature type="transmembrane region" description="Helical" evidence="7">
    <location>
        <begin position="296"/>
        <end position="318"/>
    </location>
</feature>
<dbReference type="EMBL" id="JAVREM010000026">
    <property type="protein sequence ID" value="MDT0320606.1"/>
    <property type="molecule type" value="Genomic_DNA"/>
</dbReference>
<evidence type="ECO:0000256" key="1">
    <source>
        <dbReference type="ARBA" id="ARBA00004651"/>
    </source>
</evidence>
<feature type="transmembrane region" description="Helical" evidence="7">
    <location>
        <begin position="240"/>
        <end position="260"/>
    </location>
</feature>
<dbReference type="PANTHER" id="PTHR43227">
    <property type="entry name" value="BLL4140 PROTEIN"/>
    <property type="match status" value="1"/>
</dbReference>
<name>A0ABU2LSN3_9ACTN</name>
<dbReference type="InterPro" id="IPR000515">
    <property type="entry name" value="MetI-like"/>
</dbReference>
<dbReference type="PROSITE" id="PS50928">
    <property type="entry name" value="ABC_TM1"/>
    <property type="match status" value="1"/>
</dbReference>
<keyword evidence="2 7" id="KW-0813">Transport</keyword>
<evidence type="ECO:0000256" key="2">
    <source>
        <dbReference type="ARBA" id="ARBA00022448"/>
    </source>
</evidence>
<keyword evidence="4 7" id="KW-0812">Transmembrane</keyword>
<dbReference type="Gene3D" id="1.10.3720.10">
    <property type="entry name" value="MetI-like"/>
    <property type="match status" value="1"/>
</dbReference>
<accession>A0ABU2LSN3</accession>
<organism evidence="9 10">
    <name type="scientific">Streptomyces millisiae</name>
    <dbReference type="NCBI Taxonomy" id="3075542"/>
    <lineage>
        <taxon>Bacteria</taxon>
        <taxon>Bacillati</taxon>
        <taxon>Actinomycetota</taxon>
        <taxon>Actinomycetes</taxon>
        <taxon>Kitasatosporales</taxon>
        <taxon>Streptomycetaceae</taxon>
        <taxon>Streptomyces</taxon>
    </lineage>
</organism>
<evidence type="ECO:0000256" key="7">
    <source>
        <dbReference type="RuleBase" id="RU363032"/>
    </source>
</evidence>
<keyword evidence="5 7" id="KW-1133">Transmembrane helix</keyword>
<dbReference type="SUPFAM" id="SSF161098">
    <property type="entry name" value="MetI-like"/>
    <property type="match status" value="1"/>
</dbReference>
<dbReference type="Proteomes" id="UP001183420">
    <property type="component" value="Unassembled WGS sequence"/>
</dbReference>
<dbReference type="InterPro" id="IPR035906">
    <property type="entry name" value="MetI-like_sf"/>
</dbReference>
<feature type="transmembrane region" description="Helical" evidence="7">
    <location>
        <begin position="139"/>
        <end position="161"/>
    </location>
</feature>
<evidence type="ECO:0000256" key="5">
    <source>
        <dbReference type="ARBA" id="ARBA00022989"/>
    </source>
</evidence>
<dbReference type="InterPro" id="IPR050809">
    <property type="entry name" value="UgpAE/MalFG_permease"/>
</dbReference>
<comment type="caution">
    <text evidence="9">The sequence shown here is derived from an EMBL/GenBank/DDBJ whole genome shotgun (WGS) entry which is preliminary data.</text>
</comment>
<evidence type="ECO:0000256" key="6">
    <source>
        <dbReference type="ARBA" id="ARBA00023136"/>
    </source>
</evidence>
<feature type="transmembrane region" description="Helical" evidence="7">
    <location>
        <begin position="181"/>
        <end position="206"/>
    </location>
</feature>
<reference evidence="10" key="1">
    <citation type="submission" date="2023-07" db="EMBL/GenBank/DDBJ databases">
        <title>30 novel species of actinomycetes from the DSMZ collection.</title>
        <authorList>
            <person name="Nouioui I."/>
        </authorList>
    </citation>
    <scope>NUCLEOTIDE SEQUENCE [LARGE SCALE GENOMIC DNA]</scope>
    <source>
        <strain evidence="10">DSM 44918</strain>
    </source>
</reference>
<protein>
    <submittedName>
        <fullName evidence="9">Sugar ABC transporter permease</fullName>
    </submittedName>
</protein>
<dbReference type="PANTHER" id="PTHR43227:SF8">
    <property type="entry name" value="DIACETYLCHITOBIOSE UPTAKE SYSTEM PERMEASE PROTEIN DASB"/>
    <property type="match status" value="1"/>
</dbReference>
<feature type="transmembrane region" description="Helical" evidence="7">
    <location>
        <begin position="104"/>
        <end position="127"/>
    </location>
</feature>
<dbReference type="RefSeq" id="WP_311600583.1">
    <property type="nucleotide sequence ID" value="NZ_JAVREM010000026.1"/>
</dbReference>
<gene>
    <name evidence="9" type="ORF">RNC47_19925</name>
</gene>
<comment type="subcellular location">
    <subcellularLocation>
        <location evidence="1 7">Cell membrane</location>
        <topology evidence="1 7">Multi-pass membrane protein</topology>
    </subcellularLocation>
</comment>
<feature type="domain" description="ABC transmembrane type-1" evidence="8">
    <location>
        <begin position="101"/>
        <end position="314"/>
    </location>
</feature>
<evidence type="ECO:0000313" key="9">
    <source>
        <dbReference type="EMBL" id="MDT0320606.1"/>
    </source>
</evidence>
<keyword evidence="10" id="KW-1185">Reference proteome</keyword>
<dbReference type="SUPFAM" id="SSF160964">
    <property type="entry name" value="MalF N-terminal region-like"/>
    <property type="match status" value="1"/>
</dbReference>
<sequence length="327" mass="35331">MTTEQTTTLPPGARIVGARRAPAPPHRARRARRRLVPWLFVAPAMAFFVAFLLVPIGYALYLSFRGLRVEGSGAYGRRVEGFIGLDNYSAVLGDPEFTAGLGRLLVYGLIAVPSVLGLALLFALLLDTPRVRFAGFARTAIFLPYAVPGVIASLLWGFLYLPSTSPVNYLARELGGGPLDMLSYPVLYFALANIALWSGVGFNMIVIYTSLRSIPSEVYEAARIDGASEWTIALRIKVPLVAPALVLTGLFSVIGTIQLYSEPATLRPITTTISSTWVPLMKIYQEAFMNDNLGGAAAASVVLAVGTLLVSLVILRFFQRRTFGGDA</sequence>